<accession>A0A377TVT7</accession>
<gene>
    <name evidence="1" type="ORF">NCTC9140_05659</name>
</gene>
<evidence type="ECO:0000313" key="1">
    <source>
        <dbReference type="EMBL" id="STS83875.1"/>
    </source>
</evidence>
<evidence type="ECO:0000313" key="2">
    <source>
        <dbReference type="Proteomes" id="UP000254938"/>
    </source>
</evidence>
<dbReference type="EMBL" id="UGKQ01000007">
    <property type="protein sequence ID" value="STS83875.1"/>
    <property type="molecule type" value="Genomic_DNA"/>
</dbReference>
<name>A0A377TVT7_KLEPN</name>
<sequence>MHVGVHQAGGQVATGQGTHFMGVFATAARVDAGDHLADDTDVSGANFARGHIDDLRIDQQQIKRGFTARGLHGATADLSIAGHNHSGTRIMRIL</sequence>
<dbReference type="AlphaFoldDB" id="A0A377TVT7"/>
<dbReference type="Proteomes" id="UP000254938">
    <property type="component" value="Unassembled WGS sequence"/>
</dbReference>
<reference evidence="1 2" key="1">
    <citation type="submission" date="2018-06" db="EMBL/GenBank/DDBJ databases">
        <authorList>
            <consortium name="Pathogen Informatics"/>
            <person name="Doyle S."/>
        </authorList>
    </citation>
    <scope>NUCLEOTIDE SEQUENCE [LARGE SCALE GENOMIC DNA]</scope>
    <source>
        <strain evidence="1 2">NCTC9140</strain>
    </source>
</reference>
<protein>
    <submittedName>
        <fullName evidence="1">Uncharacterized protein</fullName>
    </submittedName>
</protein>
<organism evidence="1 2">
    <name type="scientific">Klebsiella pneumoniae</name>
    <dbReference type="NCBI Taxonomy" id="573"/>
    <lineage>
        <taxon>Bacteria</taxon>
        <taxon>Pseudomonadati</taxon>
        <taxon>Pseudomonadota</taxon>
        <taxon>Gammaproteobacteria</taxon>
        <taxon>Enterobacterales</taxon>
        <taxon>Enterobacteriaceae</taxon>
        <taxon>Klebsiella/Raoultella group</taxon>
        <taxon>Klebsiella</taxon>
        <taxon>Klebsiella pneumoniae complex</taxon>
    </lineage>
</organism>
<proteinExistence type="predicted"/>